<dbReference type="Proteomes" id="UP001597476">
    <property type="component" value="Unassembled WGS sequence"/>
</dbReference>
<dbReference type="RefSeq" id="WP_380290808.1">
    <property type="nucleotide sequence ID" value="NZ_JBHULY010000014.1"/>
</dbReference>
<evidence type="ECO:0000313" key="2">
    <source>
        <dbReference type="Proteomes" id="UP001597476"/>
    </source>
</evidence>
<name>A0ABW5TAV8_9FLAO</name>
<dbReference type="EMBL" id="JBHULY010000014">
    <property type="protein sequence ID" value="MFD2726151.1"/>
    <property type="molecule type" value="Genomic_DNA"/>
</dbReference>
<keyword evidence="2" id="KW-1185">Reference proteome</keyword>
<comment type="caution">
    <text evidence="1">The sequence shown here is derived from an EMBL/GenBank/DDBJ whole genome shotgun (WGS) entry which is preliminary data.</text>
</comment>
<gene>
    <name evidence="1" type="ORF">ACFSR8_07970</name>
</gene>
<evidence type="ECO:0000313" key="1">
    <source>
        <dbReference type="EMBL" id="MFD2726151.1"/>
    </source>
</evidence>
<sequence>MKKAHSFHIPVMGIGFTIDTPLKVAQYGMDSVISLVDDILLEKLRKMYCKKFEMPYQEITDKIDDFRAKRITSYLDLISDLAEKKFESLKDMTAKKGDELLAYIHMLPDNSKLKSEFKKLTSKGFNFSEIKTWASNNLVMGAIDVNIMTKVDKDNYKNKEKLPSEYNDAHAALRGFANSKLNSSVVLSAGMNPRLYSYMGQFDDFFPDENGDFKKRVILKVSDYRSALIQGKFLAKKGLWVSEYRIESGLNCGGHAFATDGYLLGPVLAEFKEKRDELRESIQSVLNQELENQNKVVPKHALSIEITAQGGVGTEEEHTFLLEHYNLDSVGWGSPFLLVPEATTVDKKTLDKLTKAKEEDLYLSDISPLGVPFNNLKGNTKDIEKQRLIDKNRPGSSCPKKFVALNKEFKESGICTASREYQYLKIKALDEQGLDAENYQKEYNKIIEKSCTCVGLGTAALLKYNLDTKVEGEGVSVCPGPNMAYYSKVMSLQNMTDHIYGRTNMVSRDDRPNFFIKELHIYINYLTKRFEEAKTAMNRKEEKYFKTFVSNMKAGIAYYQNMFGTAKDHFEDIKTTVLNELKECEMVLNRIQKDIQNLPIKA</sequence>
<accession>A0ABW5TAV8</accession>
<reference evidence="2" key="1">
    <citation type="journal article" date="2019" name="Int. J. Syst. Evol. Microbiol.">
        <title>The Global Catalogue of Microorganisms (GCM) 10K type strain sequencing project: providing services to taxonomists for standard genome sequencing and annotation.</title>
        <authorList>
            <consortium name="The Broad Institute Genomics Platform"/>
            <consortium name="The Broad Institute Genome Sequencing Center for Infectious Disease"/>
            <person name="Wu L."/>
            <person name="Ma J."/>
        </authorList>
    </citation>
    <scope>NUCLEOTIDE SEQUENCE [LARGE SCALE GENOMIC DNA]</scope>
    <source>
        <strain evidence="2">KCTC 42398</strain>
    </source>
</reference>
<proteinExistence type="predicted"/>
<protein>
    <submittedName>
        <fullName evidence="1">Uncharacterized protein</fullName>
    </submittedName>
</protein>
<organism evidence="1 2">
    <name type="scientific">Hyunsoonleella rubra</name>
    <dbReference type="NCBI Taxonomy" id="1737062"/>
    <lineage>
        <taxon>Bacteria</taxon>
        <taxon>Pseudomonadati</taxon>
        <taxon>Bacteroidota</taxon>
        <taxon>Flavobacteriia</taxon>
        <taxon>Flavobacteriales</taxon>
        <taxon>Flavobacteriaceae</taxon>
    </lineage>
</organism>